<gene>
    <name evidence="2" type="ORF">CHARACLAT_013852</name>
</gene>
<reference evidence="2 3" key="1">
    <citation type="submission" date="2021-06" db="EMBL/GenBank/DDBJ databases">
        <authorList>
            <person name="Palmer J.M."/>
        </authorList>
    </citation>
    <scope>NUCLEOTIDE SEQUENCE [LARGE SCALE GENOMIC DNA]</scope>
    <source>
        <strain evidence="2 3">CL_MEX2019</strain>
        <tissue evidence="2">Muscle</tissue>
    </source>
</reference>
<keyword evidence="3" id="KW-1185">Reference proteome</keyword>
<name>A0ABU7F5C3_9TELE</name>
<protein>
    <submittedName>
        <fullName evidence="2">Uncharacterized protein</fullName>
    </submittedName>
</protein>
<feature type="compositionally biased region" description="Basic and acidic residues" evidence="1">
    <location>
        <begin position="86"/>
        <end position="97"/>
    </location>
</feature>
<evidence type="ECO:0000256" key="1">
    <source>
        <dbReference type="SAM" id="MobiDB-lite"/>
    </source>
</evidence>
<organism evidence="2 3">
    <name type="scientific">Characodon lateralis</name>
    <dbReference type="NCBI Taxonomy" id="208331"/>
    <lineage>
        <taxon>Eukaryota</taxon>
        <taxon>Metazoa</taxon>
        <taxon>Chordata</taxon>
        <taxon>Craniata</taxon>
        <taxon>Vertebrata</taxon>
        <taxon>Euteleostomi</taxon>
        <taxon>Actinopterygii</taxon>
        <taxon>Neopterygii</taxon>
        <taxon>Teleostei</taxon>
        <taxon>Neoteleostei</taxon>
        <taxon>Acanthomorphata</taxon>
        <taxon>Ovalentaria</taxon>
        <taxon>Atherinomorphae</taxon>
        <taxon>Cyprinodontiformes</taxon>
        <taxon>Goodeidae</taxon>
        <taxon>Characodon</taxon>
    </lineage>
</organism>
<sequence length="97" mass="10173">MRTLGFVVEEQKTNFINVTVRAGLPPERSNREVVVLLSFSVTVLLRGRKHANSVALSCCVGGNPTGTKSGATSPGGPPEPGCQRGNESEEAKHARAG</sequence>
<dbReference type="EMBL" id="JAHUTJ010074788">
    <property type="protein sequence ID" value="MED6293754.1"/>
    <property type="molecule type" value="Genomic_DNA"/>
</dbReference>
<dbReference type="Proteomes" id="UP001352852">
    <property type="component" value="Unassembled WGS sequence"/>
</dbReference>
<proteinExistence type="predicted"/>
<comment type="caution">
    <text evidence="2">The sequence shown here is derived from an EMBL/GenBank/DDBJ whole genome shotgun (WGS) entry which is preliminary data.</text>
</comment>
<evidence type="ECO:0000313" key="2">
    <source>
        <dbReference type="EMBL" id="MED6293754.1"/>
    </source>
</evidence>
<feature type="region of interest" description="Disordered" evidence="1">
    <location>
        <begin position="62"/>
        <end position="97"/>
    </location>
</feature>
<accession>A0ABU7F5C3</accession>
<evidence type="ECO:0000313" key="3">
    <source>
        <dbReference type="Proteomes" id="UP001352852"/>
    </source>
</evidence>